<keyword evidence="1" id="KW-0677">Repeat</keyword>
<keyword evidence="2 3" id="KW-0040">ANK repeat</keyword>
<evidence type="ECO:0000313" key="6">
    <source>
        <dbReference type="Proteomes" id="UP000070501"/>
    </source>
</evidence>
<feature type="region of interest" description="Disordered" evidence="4">
    <location>
        <begin position="59"/>
        <end position="81"/>
    </location>
</feature>
<gene>
    <name evidence="5" type="ORF">Micbo1qcDRAFT_167687</name>
</gene>
<protein>
    <submittedName>
        <fullName evidence="5">Uncharacterized protein</fullName>
    </submittedName>
</protein>
<evidence type="ECO:0000256" key="2">
    <source>
        <dbReference type="ARBA" id="ARBA00023043"/>
    </source>
</evidence>
<proteinExistence type="predicted"/>
<dbReference type="InterPro" id="IPR002110">
    <property type="entry name" value="Ankyrin_rpt"/>
</dbReference>
<name>A0A136IQX9_9PEZI</name>
<dbReference type="Gene3D" id="1.25.40.20">
    <property type="entry name" value="Ankyrin repeat-containing domain"/>
    <property type="match status" value="1"/>
</dbReference>
<evidence type="ECO:0000313" key="5">
    <source>
        <dbReference type="EMBL" id="KXJ87332.1"/>
    </source>
</evidence>
<evidence type="ECO:0000256" key="3">
    <source>
        <dbReference type="PROSITE-ProRule" id="PRU00023"/>
    </source>
</evidence>
<accession>A0A136IQX9</accession>
<dbReference type="PROSITE" id="PS50088">
    <property type="entry name" value="ANK_REPEAT"/>
    <property type="match status" value="1"/>
</dbReference>
<dbReference type="InterPro" id="IPR036770">
    <property type="entry name" value="Ankyrin_rpt-contain_sf"/>
</dbReference>
<organism evidence="5 6">
    <name type="scientific">Microdochium bolleyi</name>
    <dbReference type="NCBI Taxonomy" id="196109"/>
    <lineage>
        <taxon>Eukaryota</taxon>
        <taxon>Fungi</taxon>
        <taxon>Dikarya</taxon>
        <taxon>Ascomycota</taxon>
        <taxon>Pezizomycotina</taxon>
        <taxon>Sordariomycetes</taxon>
        <taxon>Xylariomycetidae</taxon>
        <taxon>Xylariales</taxon>
        <taxon>Microdochiaceae</taxon>
        <taxon>Microdochium</taxon>
    </lineage>
</organism>
<dbReference type="SUPFAM" id="SSF48403">
    <property type="entry name" value="Ankyrin repeat"/>
    <property type="match status" value="1"/>
</dbReference>
<feature type="non-terminal residue" evidence="5">
    <location>
        <position position="81"/>
    </location>
</feature>
<dbReference type="Proteomes" id="UP000070501">
    <property type="component" value="Unassembled WGS sequence"/>
</dbReference>
<dbReference type="InParanoid" id="A0A136IQX9"/>
<evidence type="ECO:0000256" key="4">
    <source>
        <dbReference type="SAM" id="MobiDB-lite"/>
    </source>
</evidence>
<feature type="repeat" description="ANK" evidence="3">
    <location>
        <begin position="22"/>
        <end position="54"/>
    </location>
</feature>
<dbReference type="AlphaFoldDB" id="A0A136IQX9"/>
<dbReference type="OrthoDB" id="426293at2759"/>
<dbReference type="Pfam" id="PF12796">
    <property type="entry name" value="Ank_2"/>
    <property type="match status" value="1"/>
</dbReference>
<evidence type="ECO:0000256" key="1">
    <source>
        <dbReference type="ARBA" id="ARBA00022737"/>
    </source>
</evidence>
<dbReference type="PANTHER" id="PTHR24171">
    <property type="entry name" value="ANKYRIN REPEAT DOMAIN-CONTAINING PROTEIN 39-RELATED"/>
    <property type="match status" value="1"/>
</dbReference>
<keyword evidence="6" id="KW-1185">Reference proteome</keyword>
<dbReference type="EMBL" id="KQ964263">
    <property type="protein sequence ID" value="KXJ87332.1"/>
    <property type="molecule type" value="Genomic_DNA"/>
</dbReference>
<reference evidence="6" key="1">
    <citation type="submission" date="2016-02" db="EMBL/GenBank/DDBJ databases">
        <title>Draft genome sequence of Microdochium bolleyi, a fungal endophyte of beachgrass.</title>
        <authorList>
            <consortium name="DOE Joint Genome Institute"/>
            <person name="David A.S."/>
            <person name="May G."/>
            <person name="Haridas S."/>
            <person name="Lim J."/>
            <person name="Wang M."/>
            <person name="Labutti K."/>
            <person name="Lipzen A."/>
            <person name="Barry K."/>
            <person name="Grigoriev I.V."/>
        </authorList>
    </citation>
    <scope>NUCLEOTIDE SEQUENCE [LARGE SCALE GENOMIC DNA]</scope>
    <source>
        <strain evidence="6">J235TASD1</strain>
    </source>
</reference>
<sequence length="81" mass="8657">MTVSFAKLLLTKGADIEARDNRGWTPLMHAVAEHSAKGVEFLIEHGAQFETLHDCCDPEPEVDGGGGGIGTPAWVAPKRSK</sequence>